<dbReference type="InParanoid" id="A0A6P5K8B3"/>
<name>A0A6P5K8B3_PHACI</name>
<accession>A0A6P5K8B3</accession>
<feature type="region of interest" description="Disordered" evidence="1">
    <location>
        <begin position="55"/>
        <end position="90"/>
    </location>
</feature>
<evidence type="ECO:0000313" key="3">
    <source>
        <dbReference type="RefSeq" id="XP_020841728.1"/>
    </source>
</evidence>
<dbReference type="RefSeq" id="XP_020841728.1">
    <property type="nucleotide sequence ID" value="XM_020986069.1"/>
</dbReference>
<feature type="compositionally biased region" description="Polar residues" evidence="1">
    <location>
        <begin position="80"/>
        <end position="90"/>
    </location>
</feature>
<dbReference type="AlphaFoldDB" id="A0A6P5K8B3"/>
<feature type="region of interest" description="Disordered" evidence="1">
    <location>
        <begin position="307"/>
        <end position="338"/>
    </location>
</feature>
<dbReference type="KEGG" id="pcw:110208184"/>
<proteinExistence type="predicted"/>
<sequence length="338" mass="37671">MLIHQSTSVKTLDLDHWVQRKTSKVSYPGLHLEETISLLRCIDHHSQILARYPTSLSQTTRRPHNRPKWVKDTLLPSLGPNHQSGLRPSPWSSGIPGHWRKAMSVPFSLHQHIPDVLPQPHHGDQVKDVSAQLDQQETVPPKADVATALNGHIHWTKPLSNIEHQETIPLGPHHQATSSHSHDHQAEGTPDPNTQIVLKKDQDKWKVTNPIIQEYQARLPQGLLDLQDTTLLSSKNQTIPLTISDHQAGDMPNSSVPVKLHEEAVNWEIGPIGQDQQTTTPTSQGNWMALLPPDILHLNMILPSGSDHQVISSPNPDFQAEDISGKNTQSICPIAEDH</sequence>
<evidence type="ECO:0000313" key="2">
    <source>
        <dbReference type="Proteomes" id="UP000515140"/>
    </source>
</evidence>
<keyword evidence="2" id="KW-1185">Reference proteome</keyword>
<dbReference type="GeneID" id="110208184"/>
<evidence type="ECO:0000256" key="1">
    <source>
        <dbReference type="SAM" id="MobiDB-lite"/>
    </source>
</evidence>
<feature type="region of interest" description="Disordered" evidence="1">
    <location>
        <begin position="170"/>
        <end position="195"/>
    </location>
</feature>
<feature type="compositionally biased region" description="Polar residues" evidence="1">
    <location>
        <begin position="307"/>
        <end position="316"/>
    </location>
</feature>
<organism evidence="2 3">
    <name type="scientific">Phascolarctos cinereus</name>
    <name type="common">Koala</name>
    <dbReference type="NCBI Taxonomy" id="38626"/>
    <lineage>
        <taxon>Eukaryota</taxon>
        <taxon>Metazoa</taxon>
        <taxon>Chordata</taxon>
        <taxon>Craniata</taxon>
        <taxon>Vertebrata</taxon>
        <taxon>Euteleostomi</taxon>
        <taxon>Mammalia</taxon>
        <taxon>Metatheria</taxon>
        <taxon>Diprotodontia</taxon>
        <taxon>Phascolarctidae</taxon>
        <taxon>Phascolarctos</taxon>
    </lineage>
</organism>
<reference evidence="3" key="1">
    <citation type="submission" date="2025-08" db="UniProtKB">
        <authorList>
            <consortium name="RefSeq"/>
        </authorList>
    </citation>
    <scope>IDENTIFICATION</scope>
    <source>
        <tissue evidence="3">Spleen</tissue>
    </source>
</reference>
<protein>
    <submittedName>
        <fullName evidence="3">Uncharacterized protein LOC110208184</fullName>
    </submittedName>
</protein>
<dbReference type="Proteomes" id="UP000515140">
    <property type="component" value="Unplaced"/>
</dbReference>
<gene>
    <name evidence="3" type="primary">LOC110208184</name>
</gene>